<dbReference type="GO" id="GO:0000981">
    <property type="term" value="F:DNA-binding transcription factor activity, RNA polymerase II-specific"/>
    <property type="evidence" value="ECO:0007669"/>
    <property type="project" value="InterPro"/>
</dbReference>
<proteinExistence type="inferred from homology"/>
<feature type="region of interest" description="Disordered" evidence="7">
    <location>
        <begin position="248"/>
        <end position="284"/>
    </location>
</feature>
<evidence type="ECO:0000256" key="2">
    <source>
        <dbReference type="ARBA" id="ARBA00008446"/>
    </source>
</evidence>
<feature type="region of interest" description="Disordered" evidence="7">
    <location>
        <begin position="166"/>
        <end position="236"/>
    </location>
</feature>
<dbReference type="InterPro" id="IPR009057">
    <property type="entry name" value="Homeodomain-like_sf"/>
</dbReference>
<dbReference type="InterPro" id="IPR008422">
    <property type="entry name" value="KN_HD"/>
</dbReference>
<dbReference type="STRING" id="131310.A0A0N5A4Z8"/>
<evidence type="ECO:0000256" key="4">
    <source>
        <dbReference type="ARBA" id="ARBA00023155"/>
    </source>
</evidence>
<dbReference type="Proteomes" id="UP000038045">
    <property type="component" value="Unplaced"/>
</dbReference>
<dbReference type="InterPro" id="IPR001356">
    <property type="entry name" value="HD"/>
</dbReference>
<dbReference type="CDD" id="cd00086">
    <property type="entry name" value="homeodomain"/>
    <property type="match status" value="1"/>
</dbReference>
<comment type="subcellular location">
    <subcellularLocation>
        <location evidence="1 6">Nucleus</location>
    </subcellularLocation>
</comment>
<sequence length="476" mass="50923">MNNDAIRFLSASGPLLGPGFPGFPSANMMNPGAAAAAQAVADANNFRAAFAANQAQSLQFPGLYPQLTPDMKPDMLAQAAAGGGMPPYMFDPSMGFHPYGGGFDGARRKNATRETTAPLKQWLNEHRKNPYPTKAEKIMLALLTKMSLTQVSTWFANARRRLKKENKMTWSPRNRTGEDDDDDLDDINPNERPSSSTSDLFDCSVKDDSVIDGNATPLNETSSPILNTEEPSPKKPKIWSIADTLTSAANTSTSSSSTTSVSQADSKNIFSPKDSSSMSLSSSSMSFPTGVFPNGFPHHLMGGGNQALPNFSFPQNGFIQWQQQMAALAAMSRQMPMGMRPEMLQMMQAFPQMQGNNLFHNMMAATAVAPQTSASSTTSSIPTPSSSVPLDSTAALAAAVAAVTKSEVSEDSISKVQTSVPVNINNNFTSNDDNKKENGKSTTSKPPSPECNNTANNIIKLEDTTTSNNENSESSN</sequence>
<dbReference type="GO" id="GO:0030182">
    <property type="term" value="P:neuron differentiation"/>
    <property type="evidence" value="ECO:0007669"/>
    <property type="project" value="TreeGrafter"/>
</dbReference>
<keyword evidence="5 6" id="KW-0539">Nucleus</keyword>
<dbReference type="Gene3D" id="1.10.10.60">
    <property type="entry name" value="Homeodomain-like"/>
    <property type="match status" value="1"/>
</dbReference>
<dbReference type="AlphaFoldDB" id="A0A0N5A4Z8"/>
<dbReference type="Pfam" id="PF05920">
    <property type="entry name" value="Homeobox_KN"/>
    <property type="match status" value="1"/>
</dbReference>
<feature type="compositionally biased region" description="Low complexity" evidence="7">
    <location>
        <begin position="464"/>
        <end position="476"/>
    </location>
</feature>
<feature type="region of interest" description="Disordered" evidence="7">
    <location>
        <begin position="423"/>
        <end position="476"/>
    </location>
</feature>
<evidence type="ECO:0000256" key="7">
    <source>
        <dbReference type="SAM" id="MobiDB-lite"/>
    </source>
</evidence>
<dbReference type="PANTHER" id="PTHR11211">
    <property type="entry name" value="IROQUOIS-CLASS HOMEODOMAIN PROTEIN IRX"/>
    <property type="match status" value="1"/>
</dbReference>
<evidence type="ECO:0000256" key="1">
    <source>
        <dbReference type="ARBA" id="ARBA00004123"/>
    </source>
</evidence>
<dbReference type="GO" id="GO:0048468">
    <property type="term" value="P:cell development"/>
    <property type="evidence" value="ECO:0007669"/>
    <property type="project" value="TreeGrafter"/>
</dbReference>
<keyword evidence="4 6" id="KW-0371">Homeobox</keyword>
<feature type="compositionally biased region" description="Polar residues" evidence="7">
    <location>
        <begin position="216"/>
        <end position="230"/>
    </location>
</feature>
<comment type="similarity">
    <text evidence="2">Belongs to the TALE/IRO homeobox family.</text>
</comment>
<dbReference type="FunFam" id="1.10.10.60:FF:000003">
    <property type="entry name" value="Iroquois-class homeobox protein IRX"/>
    <property type="match status" value="1"/>
</dbReference>
<feature type="domain" description="Homeobox" evidence="8">
    <location>
        <begin position="102"/>
        <end position="165"/>
    </location>
</feature>
<keyword evidence="3 6" id="KW-0238">DNA-binding</keyword>
<accession>A0A0N5A4Z8</accession>
<evidence type="ECO:0000313" key="10">
    <source>
        <dbReference type="WBParaSite" id="PTRK_0001678200.1"/>
    </source>
</evidence>
<evidence type="ECO:0000256" key="6">
    <source>
        <dbReference type="PROSITE-ProRule" id="PRU00108"/>
    </source>
</evidence>
<evidence type="ECO:0000313" key="9">
    <source>
        <dbReference type="Proteomes" id="UP000038045"/>
    </source>
</evidence>
<organism evidence="9 10">
    <name type="scientific">Parastrongyloides trichosuri</name>
    <name type="common">Possum-specific nematode worm</name>
    <dbReference type="NCBI Taxonomy" id="131310"/>
    <lineage>
        <taxon>Eukaryota</taxon>
        <taxon>Metazoa</taxon>
        <taxon>Ecdysozoa</taxon>
        <taxon>Nematoda</taxon>
        <taxon>Chromadorea</taxon>
        <taxon>Rhabditida</taxon>
        <taxon>Tylenchina</taxon>
        <taxon>Panagrolaimomorpha</taxon>
        <taxon>Strongyloidoidea</taxon>
        <taxon>Strongyloididae</taxon>
        <taxon>Parastrongyloides</taxon>
    </lineage>
</organism>
<dbReference type="GO" id="GO:0000978">
    <property type="term" value="F:RNA polymerase II cis-regulatory region sequence-specific DNA binding"/>
    <property type="evidence" value="ECO:0007669"/>
    <property type="project" value="TreeGrafter"/>
</dbReference>
<feature type="compositionally biased region" description="Acidic residues" evidence="7">
    <location>
        <begin position="178"/>
        <end position="188"/>
    </location>
</feature>
<dbReference type="SMART" id="SM00389">
    <property type="entry name" value="HOX"/>
    <property type="match status" value="1"/>
</dbReference>
<evidence type="ECO:0000256" key="5">
    <source>
        <dbReference type="ARBA" id="ARBA00023242"/>
    </source>
</evidence>
<feature type="DNA-binding region" description="Homeobox" evidence="6">
    <location>
        <begin position="104"/>
        <end position="166"/>
    </location>
</feature>
<dbReference type="GO" id="GO:0005634">
    <property type="term" value="C:nucleus"/>
    <property type="evidence" value="ECO:0007669"/>
    <property type="project" value="UniProtKB-SubCell"/>
</dbReference>
<feature type="compositionally biased region" description="Polar residues" evidence="7">
    <location>
        <begin position="440"/>
        <end position="457"/>
    </location>
</feature>
<name>A0A0N5A4Z8_PARTI</name>
<evidence type="ECO:0000259" key="8">
    <source>
        <dbReference type="PROSITE" id="PS50071"/>
    </source>
</evidence>
<dbReference type="WBParaSite" id="PTRK_0001678200.1">
    <property type="protein sequence ID" value="PTRK_0001678200.1"/>
    <property type="gene ID" value="PTRK_0001678200"/>
</dbReference>
<keyword evidence="9" id="KW-1185">Reference proteome</keyword>
<dbReference type="InterPro" id="IPR017970">
    <property type="entry name" value="Homeobox_CS"/>
</dbReference>
<feature type="compositionally biased region" description="Low complexity" evidence="7">
    <location>
        <begin position="248"/>
        <end position="266"/>
    </location>
</feature>
<dbReference type="PROSITE" id="PS00027">
    <property type="entry name" value="HOMEOBOX_1"/>
    <property type="match status" value="1"/>
</dbReference>
<reference evidence="10" key="1">
    <citation type="submission" date="2017-02" db="UniProtKB">
        <authorList>
            <consortium name="WormBaseParasite"/>
        </authorList>
    </citation>
    <scope>IDENTIFICATION</scope>
</reference>
<dbReference type="PANTHER" id="PTHR11211:SF40">
    <property type="entry name" value="MIRROR, ISOFORM C"/>
    <property type="match status" value="1"/>
</dbReference>
<feature type="compositionally biased region" description="Low complexity" evidence="7">
    <location>
        <begin position="275"/>
        <end position="284"/>
    </location>
</feature>
<dbReference type="SUPFAM" id="SSF46689">
    <property type="entry name" value="Homeodomain-like"/>
    <property type="match status" value="1"/>
</dbReference>
<dbReference type="PROSITE" id="PS50071">
    <property type="entry name" value="HOMEOBOX_2"/>
    <property type="match status" value="1"/>
</dbReference>
<protein>
    <submittedName>
        <fullName evidence="10">Homeobox domain-containing protein</fullName>
    </submittedName>
</protein>
<evidence type="ECO:0000256" key="3">
    <source>
        <dbReference type="ARBA" id="ARBA00023125"/>
    </source>
</evidence>